<keyword evidence="5 7" id="KW-1133">Transmembrane helix</keyword>
<dbReference type="Gene3D" id="1.20.1630.10">
    <property type="entry name" value="Formate dehydrogenase/DMSO reductase domain"/>
    <property type="match status" value="1"/>
</dbReference>
<feature type="transmembrane region" description="Helical" evidence="7">
    <location>
        <begin position="179"/>
        <end position="201"/>
    </location>
</feature>
<dbReference type="AlphaFoldDB" id="A0A3B1BZQ0"/>
<evidence type="ECO:0000256" key="3">
    <source>
        <dbReference type="ARBA" id="ARBA00022475"/>
    </source>
</evidence>
<dbReference type="InterPro" id="IPR052049">
    <property type="entry name" value="Electron_transfer_protein"/>
</dbReference>
<dbReference type="GO" id="GO:0005886">
    <property type="term" value="C:plasma membrane"/>
    <property type="evidence" value="ECO:0007669"/>
    <property type="project" value="UniProtKB-SubCell"/>
</dbReference>
<evidence type="ECO:0000256" key="1">
    <source>
        <dbReference type="ARBA" id="ARBA00004651"/>
    </source>
</evidence>
<comment type="subcellular location">
    <subcellularLocation>
        <location evidence="1">Cell membrane</location>
        <topology evidence="1">Multi-pass membrane protein</topology>
    </subcellularLocation>
</comment>
<feature type="transmembrane region" description="Helical" evidence="7">
    <location>
        <begin position="213"/>
        <end position="232"/>
    </location>
</feature>
<proteinExistence type="inferred from homology"/>
<sequence>MNEITTTRHNYLIDPSLHVWGWEIPVYLFLGGMVAGMMLISGYFLFKGRTDEENCSCFYLPYMSIVLLSLGMGALFLDLAHKFYVWRLYTTFQITSAMSWGSWILLLVYPILIVNALLKPPKVLMDKIPVLANIRSYLFLKKNLIKNLGVVTMFFGAGIGLYTGVLLSSLGARPLWSSSILWLLFLISGLSGAAAFVHVIAKSVYERELLAKADNAFLIIELFIIALFIIGLKTATEVQSSAADLLLNGNFAAAFWVFVIGMGIIIPLIIQLLAVNHKIHHTPIAPLMVILGGLILRFVIVAAGQYSHWFATY</sequence>
<organism evidence="8">
    <name type="scientific">hydrothermal vent metagenome</name>
    <dbReference type="NCBI Taxonomy" id="652676"/>
    <lineage>
        <taxon>unclassified sequences</taxon>
        <taxon>metagenomes</taxon>
        <taxon>ecological metagenomes</taxon>
    </lineage>
</organism>
<dbReference type="PANTHER" id="PTHR34856:SF2">
    <property type="entry name" value="PROTEIN NRFD"/>
    <property type="match status" value="1"/>
</dbReference>
<feature type="transmembrane region" description="Helical" evidence="7">
    <location>
        <begin position="58"/>
        <end position="77"/>
    </location>
</feature>
<evidence type="ECO:0000256" key="7">
    <source>
        <dbReference type="SAM" id="Phobius"/>
    </source>
</evidence>
<dbReference type="Pfam" id="PF03916">
    <property type="entry name" value="NrfD"/>
    <property type="match status" value="1"/>
</dbReference>
<protein>
    <submittedName>
        <fullName evidence="8">NrfD protein</fullName>
    </submittedName>
</protein>
<evidence type="ECO:0000313" key="8">
    <source>
        <dbReference type="EMBL" id="VAX16978.1"/>
    </source>
</evidence>
<feature type="transmembrane region" description="Helical" evidence="7">
    <location>
        <begin position="24"/>
        <end position="46"/>
    </location>
</feature>
<name>A0A3B1BZQ0_9ZZZZ</name>
<feature type="transmembrane region" description="Helical" evidence="7">
    <location>
        <begin position="252"/>
        <end position="275"/>
    </location>
</feature>
<evidence type="ECO:0000256" key="4">
    <source>
        <dbReference type="ARBA" id="ARBA00022692"/>
    </source>
</evidence>
<dbReference type="EMBL" id="UOGD01000069">
    <property type="protein sequence ID" value="VAX16978.1"/>
    <property type="molecule type" value="Genomic_DNA"/>
</dbReference>
<gene>
    <name evidence="8" type="ORF">MNBD_IGNAVI01-1143</name>
</gene>
<keyword evidence="4 7" id="KW-0812">Transmembrane</keyword>
<reference evidence="8" key="1">
    <citation type="submission" date="2018-06" db="EMBL/GenBank/DDBJ databases">
        <authorList>
            <person name="Zhirakovskaya E."/>
        </authorList>
    </citation>
    <scope>NUCLEOTIDE SEQUENCE</scope>
</reference>
<keyword evidence="6 7" id="KW-0472">Membrane</keyword>
<evidence type="ECO:0000256" key="6">
    <source>
        <dbReference type="ARBA" id="ARBA00023136"/>
    </source>
</evidence>
<dbReference type="PANTHER" id="PTHR34856">
    <property type="entry name" value="PROTEIN NRFD"/>
    <property type="match status" value="1"/>
</dbReference>
<feature type="transmembrane region" description="Helical" evidence="7">
    <location>
        <begin position="144"/>
        <end position="167"/>
    </location>
</feature>
<evidence type="ECO:0000256" key="5">
    <source>
        <dbReference type="ARBA" id="ARBA00022989"/>
    </source>
</evidence>
<keyword evidence="3" id="KW-1003">Cell membrane</keyword>
<feature type="transmembrane region" description="Helical" evidence="7">
    <location>
        <begin position="97"/>
        <end position="118"/>
    </location>
</feature>
<dbReference type="InterPro" id="IPR005614">
    <property type="entry name" value="NrfD-like"/>
</dbReference>
<accession>A0A3B1BZQ0</accession>
<feature type="transmembrane region" description="Helical" evidence="7">
    <location>
        <begin position="287"/>
        <end position="306"/>
    </location>
</feature>
<evidence type="ECO:0000256" key="2">
    <source>
        <dbReference type="ARBA" id="ARBA00008929"/>
    </source>
</evidence>
<comment type="similarity">
    <text evidence="2">Belongs to the NrfD family.</text>
</comment>